<organism evidence="1 2">
    <name type="scientific">Vibrio anguillarum</name>
    <name type="common">Listonella anguillarum</name>
    <dbReference type="NCBI Taxonomy" id="55601"/>
    <lineage>
        <taxon>Bacteria</taxon>
        <taxon>Pseudomonadati</taxon>
        <taxon>Pseudomonadota</taxon>
        <taxon>Gammaproteobacteria</taxon>
        <taxon>Vibrionales</taxon>
        <taxon>Vibrionaceae</taxon>
        <taxon>Vibrio</taxon>
    </lineage>
</organism>
<name>A0AAW4BTF6_VIBAN</name>
<evidence type="ECO:0000313" key="2">
    <source>
        <dbReference type="Proteomes" id="UP000786185"/>
    </source>
</evidence>
<accession>A0AAW4BTF6</accession>
<dbReference type="InterPro" id="IPR036457">
    <property type="entry name" value="PPM-type-like_dom_sf"/>
</dbReference>
<reference evidence="1" key="1">
    <citation type="journal article" date="2021" name="PeerJ">
        <title>Analysis of 44 Vibrio anguillarum genomes reveals high genetic diversity.</title>
        <authorList>
            <person name="Hansen M.J."/>
            <person name="Dalsgaard I."/>
        </authorList>
    </citation>
    <scope>NUCLEOTIDE SEQUENCE</scope>
    <source>
        <strain evidence="1">850617-1/1</strain>
    </source>
</reference>
<dbReference type="Proteomes" id="UP000786185">
    <property type="component" value="Unassembled WGS sequence"/>
</dbReference>
<dbReference type="Gene3D" id="3.60.40.10">
    <property type="entry name" value="PPM-type phosphatase domain"/>
    <property type="match status" value="1"/>
</dbReference>
<dbReference type="EMBL" id="SCLC01001854">
    <property type="protein sequence ID" value="MBF4438238.1"/>
    <property type="molecule type" value="Genomic_DNA"/>
</dbReference>
<comment type="caution">
    <text evidence="1">The sequence shown here is derived from an EMBL/GenBank/DDBJ whole genome shotgun (WGS) entry which is preliminary data.</text>
</comment>
<protein>
    <submittedName>
        <fullName evidence="1">Phosphatase 2C family protein</fullName>
    </submittedName>
</protein>
<sequence>MIHVLEASNFSYPKPMKHENEDFLLPPTYDNHRNLVFAIADGVGSTDGASSASRCAIESVDNLIKEDNFSIEAALLQAKKNIDALSA</sequence>
<evidence type="ECO:0000313" key="1">
    <source>
        <dbReference type="EMBL" id="MBF4438238.1"/>
    </source>
</evidence>
<dbReference type="AlphaFoldDB" id="A0AAW4BTF6"/>
<gene>
    <name evidence="1" type="ORF">ERJ77_27895</name>
</gene>
<feature type="non-terminal residue" evidence="1">
    <location>
        <position position="87"/>
    </location>
</feature>
<dbReference type="SUPFAM" id="SSF81606">
    <property type="entry name" value="PP2C-like"/>
    <property type="match status" value="1"/>
</dbReference>
<proteinExistence type="predicted"/>